<dbReference type="Pfam" id="PF02518">
    <property type="entry name" value="HATPase_c"/>
    <property type="match status" value="1"/>
</dbReference>
<evidence type="ECO:0000256" key="3">
    <source>
        <dbReference type="ARBA" id="ARBA00012438"/>
    </source>
</evidence>
<evidence type="ECO:0000256" key="2">
    <source>
        <dbReference type="ARBA" id="ARBA00004370"/>
    </source>
</evidence>
<dbReference type="InterPro" id="IPR003661">
    <property type="entry name" value="HisK_dim/P_dom"/>
</dbReference>
<dbReference type="EC" id="2.7.13.3" evidence="3"/>
<dbReference type="SMART" id="SM00304">
    <property type="entry name" value="HAMP"/>
    <property type="match status" value="1"/>
</dbReference>
<dbReference type="InterPro" id="IPR050351">
    <property type="entry name" value="BphY/WalK/GraS-like"/>
</dbReference>
<dbReference type="SUPFAM" id="SSF55874">
    <property type="entry name" value="ATPase domain of HSP90 chaperone/DNA topoisomerase II/histidine kinase"/>
    <property type="match status" value="1"/>
</dbReference>
<feature type="coiled-coil region" evidence="8">
    <location>
        <begin position="262"/>
        <end position="289"/>
    </location>
</feature>
<evidence type="ECO:0000256" key="7">
    <source>
        <dbReference type="ARBA" id="ARBA00023012"/>
    </source>
</evidence>
<protein>
    <recommendedName>
        <fullName evidence="3">histidine kinase</fullName>
        <ecNumber evidence="3">2.7.13.3</ecNumber>
    </recommendedName>
</protein>
<comment type="catalytic activity">
    <reaction evidence="1">
        <text>ATP + protein L-histidine = ADP + protein N-phospho-L-histidine.</text>
        <dbReference type="EC" id="2.7.13.3"/>
    </reaction>
</comment>
<accession>A0ABT1SPC2</accession>
<evidence type="ECO:0000259" key="11">
    <source>
        <dbReference type="PROSITE" id="PS50885"/>
    </source>
</evidence>
<name>A0ABT1SPC2_9FIRM</name>
<dbReference type="Gene3D" id="1.10.287.130">
    <property type="match status" value="1"/>
</dbReference>
<keyword evidence="9" id="KW-1133">Transmembrane helix</keyword>
<keyword evidence="12" id="KW-0547">Nucleotide-binding</keyword>
<dbReference type="InterPro" id="IPR036097">
    <property type="entry name" value="HisK_dim/P_sf"/>
</dbReference>
<dbReference type="PROSITE" id="PS50885">
    <property type="entry name" value="HAMP"/>
    <property type="match status" value="1"/>
</dbReference>
<evidence type="ECO:0000256" key="8">
    <source>
        <dbReference type="SAM" id="Coils"/>
    </source>
</evidence>
<feature type="domain" description="HAMP" evidence="11">
    <location>
        <begin position="218"/>
        <end position="270"/>
    </location>
</feature>
<dbReference type="InterPro" id="IPR036890">
    <property type="entry name" value="HATPase_C_sf"/>
</dbReference>
<dbReference type="GO" id="GO:0005524">
    <property type="term" value="F:ATP binding"/>
    <property type="evidence" value="ECO:0007669"/>
    <property type="project" value="UniProtKB-KW"/>
</dbReference>
<dbReference type="CDD" id="cd06225">
    <property type="entry name" value="HAMP"/>
    <property type="match status" value="1"/>
</dbReference>
<keyword evidence="6" id="KW-0418">Kinase</keyword>
<feature type="transmembrane region" description="Helical" evidence="9">
    <location>
        <begin position="15"/>
        <end position="36"/>
    </location>
</feature>
<feature type="transmembrane region" description="Helical" evidence="9">
    <location>
        <begin position="197"/>
        <end position="216"/>
    </location>
</feature>
<dbReference type="SMART" id="SM00388">
    <property type="entry name" value="HisKA"/>
    <property type="match status" value="1"/>
</dbReference>
<evidence type="ECO:0000259" key="10">
    <source>
        <dbReference type="PROSITE" id="PS50109"/>
    </source>
</evidence>
<gene>
    <name evidence="12" type="ORF">NE675_01470</name>
</gene>
<evidence type="ECO:0000256" key="1">
    <source>
        <dbReference type="ARBA" id="ARBA00000085"/>
    </source>
</evidence>
<dbReference type="InterPro" id="IPR003594">
    <property type="entry name" value="HATPase_dom"/>
</dbReference>
<keyword evidence="9" id="KW-0472">Membrane</keyword>
<comment type="caution">
    <text evidence="12">The sequence shown here is derived from an EMBL/GenBank/DDBJ whole genome shotgun (WGS) entry which is preliminary data.</text>
</comment>
<evidence type="ECO:0000256" key="4">
    <source>
        <dbReference type="ARBA" id="ARBA00022553"/>
    </source>
</evidence>
<proteinExistence type="predicted"/>
<keyword evidence="9" id="KW-0812">Transmembrane</keyword>
<evidence type="ECO:0000256" key="9">
    <source>
        <dbReference type="SAM" id="Phobius"/>
    </source>
</evidence>
<dbReference type="PANTHER" id="PTHR45453:SF1">
    <property type="entry name" value="PHOSPHATE REGULON SENSOR PROTEIN PHOR"/>
    <property type="match status" value="1"/>
</dbReference>
<dbReference type="Gene3D" id="3.30.565.10">
    <property type="entry name" value="Histidine kinase-like ATPase, C-terminal domain"/>
    <property type="match status" value="1"/>
</dbReference>
<reference evidence="12 13" key="1">
    <citation type="submission" date="2022-06" db="EMBL/GenBank/DDBJ databases">
        <title>Isolation of gut microbiota from human fecal samples.</title>
        <authorList>
            <person name="Pamer E.G."/>
            <person name="Barat B."/>
            <person name="Waligurski E."/>
            <person name="Medina S."/>
            <person name="Paddock L."/>
            <person name="Mostad J."/>
        </authorList>
    </citation>
    <scope>NUCLEOTIDE SEQUENCE [LARGE SCALE GENOMIC DNA]</scope>
    <source>
        <strain evidence="12 13">DFI.1.1</strain>
    </source>
</reference>
<feature type="domain" description="Histidine kinase" evidence="10">
    <location>
        <begin position="299"/>
        <end position="518"/>
    </location>
</feature>
<evidence type="ECO:0000313" key="12">
    <source>
        <dbReference type="EMBL" id="MCQ5341707.1"/>
    </source>
</evidence>
<evidence type="ECO:0000313" key="13">
    <source>
        <dbReference type="Proteomes" id="UP001206692"/>
    </source>
</evidence>
<dbReference type="SUPFAM" id="SSF47384">
    <property type="entry name" value="Homodimeric domain of signal transducing histidine kinase"/>
    <property type="match status" value="1"/>
</dbReference>
<keyword evidence="13" id="KW-1185">Reference proteome</keyword>
<comment type="subcellular location">
    <subcellularLocation>
        <location evidence="2">Membrane</location>
    </subcellularLocation>
</comment>
<dbReference type="PROSITE" id="PS50109">
    <property type="entry name" value="HIS_KIN"/>
    <property type="match status" value="1"/>
</dbReference>
<sequence length="526" mass="59515">MRRKGLLSLKVKTGVYVGCFSIFFIIGLMLAVGFGFDRYYYSMKKDAMVEASQKISATYQKKNGPDEHSLDSLSQRYGVDILIVDHSKLVYSSRPGRRVYIPPEKLPNEHEIVAVGKEDEPPEGGPDGKPPVHIKELLDLLEGKEPAEGLLGTVHLYKDMPDFEYFNLVDRIQDDTYIIINQSVAPMQENIYIVQHFIIVCGIVWLIVACVSTLYLTQRMTKPLIELKNLAGAMAHLDFSSKWKGNLSDEIGELGESLNILSNQLNVALTALRQSNEELKKQLDVAKEVEHMRKAFLSAVSHELKTPLAIIQGYAEGLDTLDIDEETQRRYCSVIHSETQKMDKLVRDLLNLSRLETGSFHLEQTVFDFSALAEESRERFSKVMEDKGIIAEFNLPETMTVYGDPERIDTILTNFLSNAIDYTDADQHIRLWAEDLGERYRISIYNEGSHIAEKHQQRIWEPFYKIDSSRARSPKRIFGGHGLGLGTVAALVKLHGESYGVKNENGGVTFWFTLRKEGDSTPDEAS</sequence>
<keyword evidence="5" id="KW-0808">Transferase</keyword>
<organism evidence="12 13">
    <name type="scientific">Megasphaera massiliensis</name>
    <dbReference type="NCBI Taxonomy" id="1232428"/>
    <lineage>
        <taxon>Bacteria</taxon>
        <taxon>Bacillati</taxon>
        <taxon>Bacillota</taxon>
        <taxon>Negativicutes</taxon>
        <taxon>Veillonellales</taxon>
        <taxon>Veillonellaceae</taxon>
        <taxon>Megasphaera</taxon>
    </lineage>
</organism>
<dbReference type="InterPro" id="IPR003660">
    <property type="entry name" value="HAMP_dom"/>
</dbReference>
<keyword evidence="8" id="KW-0175">Coiled coil</keyword>
<dbReference type="SMART" id="SM00387">
    <property type="entry name" value="HATPase_c"/>
    <property type="match status" value="1"/>
</dbReference>
<dbReference type="Proteomes" id="UP001206692">
    <property type="component" value="Unassembled WGS sequence"/>
</dbReference>
<dbReference type="PANTHER" id="PTHR45453">
    <property type="entry name" value="PHOSPHATE REGULON SENSOR PROTEIN PHOR"/>
    <property type="match status" value="1"/>
</dbReference>
<dbReference type="RefSeq" id="WP_062412980.1">
    <property type="nucleotide sequence ID" value="NZ_JAJCIO010000001.1"/>
</dbReference>
<keyword evidence="12" id="KW-0067">ATP-binding</keyword>
<keyword evidence="4" id="KW-0597">Phosphoprotein</keyword>
<dbReference type="SUPFAM" id="SSF158472">
    <property type="entry name" value="HAMP domain-like"/>
    <property type="match status" value="1"/>
</dbReference>
<keyword evidence="7" id="KW-0902">Two-component regulatory system</keyword>
<dbReference type="Gene3D" id="6.10.340.10">
    <property type="match status" value="1"/>
</dbReference>
<dbReference type="Pfam" id="PF00512">
    <property type="entry name" value="HisKA"/>
    <property type="match status" value="1"/>
</dbReference>
<dbReference type="EMBL" id="JANGEW010000001">
    <property type="protein sequence ID" value="MCQ5341707.1"/>
    <property type="molecule type" value="Genomic_DNA"/>
</dbReference>
<evidence type="ECO:0000256" key="5">
    <source>
        <dbReference type="ARBA" id="ARBA00022679"/>
    </source>
</evidence>
<dbReference type="Pfam" id="PF00672">
    <property type="entry name" value="HAMP"/>
    <property type="match status" value="1"/>
</dbReference>
<dbReference type="CDD" id="cd00082">
    <property type="entry name" value="HisKA"/>
    <property type="match status" value="1"/>
</dbReference>
<evidence type="ECO:0000256" key="6">
    <source>
        <dbReference type="ARBA" id="ARBA00022777"/>
    </source>
</evidence>
<dbReference type="InterPro" id="IPR005467">
    <property type="entry name" value="His_kinase_dom"/>
</dbReference>